<name>A0ABP0BAX4_9PEZI</name>
<evidence type="ECO:0000256" key="3">
    <source>
        <dbReference type="SAM" id="Phobius"/>
    </source>
</evidence>
<dbReference type="CDD" id="cd00067">
    <property type="entry name" value="GAL4"/>
    <property type="match status" value="1"/>
</dbReference>
<keyword evidence="3" id="KW-0812">Transmembrane</keyword>
<reference evidence="5 6" key="1">
    <citation type="submission" date="2024-01" db="EMBL/GenBank/DDBJ databases">
        <authorList>
            <person name="Allen C."/>
            <person name="Tagirdzhanova G."/>
        </authorList>
    </citation>
    <scope>NUCLEOTIDE SEQUENCE [LARGE SCALE GENOMIC DNA]</scope>
</reference>
<dbReference type="Gene3D" id="4.10.240.10">
    <property type="entry name" value="Zn(2)-C6 fungal-type DNA-binding domain"/>
    <property type="match status" value="1"/>
</dbReference>
<evidence type="ECO:0000313" key="6">
    <source>
        <dbReference type="Proteomes" id="UP001642405"/>
    </source>
</evidence>
<dbReference type="Pfam" id="PF11951">
    <property type="entry name" value="Fungal_trans_2"/>
    <property type="match status" value="1"/>
</dbReference>
<feature type="compositionally biased region" description="Low complexity" evidence="2">
    <location>
        <begin position="60"/>
        <end position="86"/>
    </location>
</feature>
<sequence length="436" mass="48255">MAFRRTHRKSRRGCSECKRRRVKCDEQQPQCTTCAQRGSECVYPALPFRTWAHGETAHNASGDAPSSASSPAGLTATPPSTGAASSDHGQDPSVSPALETQVHRARQKARARANGASADAAIPASLDMLQLELMAHWCLTAYRTMARNEQTGQVWRALVPQEALQMPFLMHGILGLSALHLARATPARRAVLLTAAETHQAQSLTQFRSNLSCISAENAKAMFAFAAIVAAYAFGYVLVAEDRDKDTRDTRNTRDAKTIYLDKLLRVLMLSRGVDHVLDNAAQQDLFGSNFGPLFKFPTNPRPSLAPHVQAALAQLRSLVTASGDRQVYHKATESLESMAIRGLGGDASLTLASGWAMQLQQDVLDHLKEYQPLALVLLAHYCVFLHMQREHWCLENWGALVLRDIWRMLDDTWKPHVRWCIMEVQLTDLLPLAET</sequence>
<feature type="domain" description="Zn(2)-C6 fungal-type" evidence="4">
    <location>
        <begin position="13"/>
        <end position="43"/>
    </location>
</feature>
<dbReference type="InterPro" id="IPR053157">
    <property type="entry name" value="Sterol_Uptake_Regulator"/>
</dbReference>
<dbReference type="InterPro" id="IPR036864">
    <property type="entry name" value="Zn2-C6_fun-type_DNA-bd_sf"/>
</dbReference>
<keyword evidence="6" id="KW-1185">Reference proteome</keyword>
<dbReference type="PROSITE" id="PS50048">
    <property type="entry name" value="ZN2_CY6_FUNGAL_2"/>
    <property type="match status" value="1"/>
</dbReference>
<dbReference type="PANTHER" id="PTHR47784:SF5">
    <property type="entry name" value="STEROL UPTAKE CONTROL PROTEIN 2"/>
    <property type="match status" value="1"/>
</dbReference>
<accession>A0ABP0BAX4</accession>
<dbReference type="PANTHER" id="PTHR47784">
    <property type="entry name" value="STEROL UPTAKE CONTROL PROTEIN 2"/>
    <property type="match status" value="1"/>
</dbReference>
<evidence type="ECO:0000256" key="2">
    <source>
        <dbReference type="SAM" id="MobiDB-lite"/>
    </source>
</evidence>
<protein>
    <recommendedName>
        <fullName evidence="4">Zn(2)-C6 fungal-type domain-containing protein</fullName>
    </recommendedName>
</protein>
<dbReference type="SUPFAM" id="SSF57701">
    <property type="entry name" value="Zn2/Cys6 DNA-binding domain"/>
    <property type="match status" value="1"/>
</dbReference>
<dbReference type="SMART" id="SM00066">
    <property type="entry name" value="GAL4"/>
    <property type="match status" value="1"/>
</dbReference>
<gene>
    <name evidence="5" type="ORF">SCUCBS95973_002887</name>
</gene>
<keyword evidence="3" id="KW-1133">Transmembrane helix</keyword>
<dbReference type="InterPro" id="IPR001138">
    <property type="entry name" value="Zn2Cys6_DnaBD"/>
</dbReference>
<organism evidence="5 6">
    <name type="scientific">Sporothrix curviconia</name>
    <dbReference type="NCBI Taxonomy" id="1260050"/>
    <lineage>
        <taxon>Eukaryota</taxon>
        <taxon>Fungi</taxon>
        <taxon>Dikarya</taxon>
        <taxon>Ascomycota</taxon>
        <taxon>Pezizomycotina</taxon>
        <taxon>Sordariomycetes</taxon>
        <taxon>Sordariomycetidae</taxon>
        <taxon>Ophiostomatales</taxon>
        <taxon>Ophiostomataceae</taxon>
        <taxon>Sporothrix</taxon>
    </lineage>
</organism>
<comment type="caution">
    <text evidence="5">The sequence shown here is derived from an EMBL/GenBank/DDBJ whole genome shotgun (WGS) entry which is preliminary data.</text>
</comment>
<feature type="region of interest" description="Disordered" evidence="2">
    <location>
        <begin position="56"/>
        <end position="117"/>
    </location>
</feature>
<dbReference type="Pfam" id="PF00172">
    <property type="entry name" value="Zn_clus"/>
    <property type="match status" value="1"/>
</dbReference>
<proteinExistence type="predicted"/>
<dbReference type="PROSITE" id="PS00463">
    <property type="entry name" value="ZN2_CY6_FUNGAL_1"/>
    <property type="match status" value="1"/>
</dbReference>
<evidence type="ECO:0000259" key="4">
    <source>
        <dbReference type="PROSITE" id="PS50048"/>
    </source>
</evidence>
<evidence type="ECO:0000313" key="5">
    <source>
        <dbReference type="EMBL" id="CAK7216676.1"/>
    </source>
</evidence>
<feature type="transmembrane region" description="Helical" evidence="3">
    <location>
        <begin position="221"/>
        <end position="239"/>
    </location>
</feature>
<keyword evidence="3" id="KW-0472">Membrane</keyword>
<dbReference type="InterPro" id="IPR021858">
    <property type="entry name" value="Fun_TF"/>
</dbReference>
<keyword evidence="1" id="KW-0539">Nucleus</keyword>
<evidence type="ECO:0000256" key="1">
    <source>
        <dbReference type="ARBA" id="ARBA00023242"/>
    </source>
</evidence>
<dbReference type="EMBL" id="CAWUHB010000012">
    <property type="protein sequence ID" value="CAK7216676.1"/>
    <property type="molecule type" value="Genomic_DNA"/>
</dbReference>
<dbReference type="Proteomes" id="UP001642405">
    <property type="component" value="Unassembled WGS sequence"/>
</dbReference>